<dbReference type="CDD" id="cd00130">
    <property type="entry name" value="PAS"/>
    <property type="match status" value="2"/>
</dbReference>
<dbReference type="GO" id="GO:0016020">
    <property type="term" value="C:membrane"/>
    <property type="evidence" value="ECO:0007669"/>
    <property type="project" value="InterPro"/>
</dbReference>
<dbReference type="Proteomes" id="UP000197535">
    <property type="component" value="Unassembled WGS sequence"/>
</dbReference>
<dbReference type="EMBL" id="LSTO01000011">
    <property type="protein sequence ID" value="OWW18302.1"/>
    <property type="molecule type" value="Genomic_DNA"/>
</dbReference>
<evidence type="ECO:0000313" key="8">
    <source>
        <dbReference type="EMBL" id="OWW18302.1"/>
    </source>
</evidence>
<evidence type="ECO:0000256" key="1">
    <source>
        <dbReference type="ARBA" id="ARBA00022679"/>
    </source>
</evidence>
<dbReference type="SMART" id="SM00086">
    <property type="entry name" value="PAC"/>
    <property type="match status" value="2"/>
</dbReference>
<evidence type="ECO:0000256" key="4">
    <source>
        <dbReference type="SAM" id="Phobius"/>
    </source>
</evidence>
<dbReference type="NCBIfam" id="TIGR00229">
    <property type="entry name" value="sensory_box"/>
    <property type="match status" value="2"/>
</dbReference>
<dbReference type="InterPro" id="IPR003594">
    <property type="entry name" value="HATPase_dom"/>
</dbReference>
<reference evidence="8 9" key="1">
    <citation type="submission" date="2016-02" db="EMBL/GenBank/DDBJ databases">
        <authorList>
            <person name="Wen L."/>
            <person name="He K."/>
            <person name="Yang H."/>
        </authorList>
    </citation>
    <scope>NUCLEOTIDE SEQUENCE [LARGE SCALE GENOMIC DNA]</scope>
    <source>
        <strain evidence="8 9">TSA40</strain>
    </source>
</reference>
<evidence type="ECO:0000256" key="3">
    <source>
        <dbReference type="ARBA" id="ARBA00023012"/>
    </source>
</evidence>
<dbReference type="Pfam" id="PF07730">
    <property type="entry name" value="HisKA_3"/>
    <property type="match status" value="1"/>
</dbReference>
<dbReference type="Gene3D" id="3.30.450.20">
    <property type="entry name" value="PAS domain"/>
    <property type="match status" value="5"/>
</dbReference>
<dbReference type="PROSITE" id="PS50109">
    <property type="entry name" value="HIS_KIN"/>
    <property type="match status" value="1"/>
</dbReference>
<dbReference type="Gene3D" id="3.30.565.10">
    <property type="entry name" value="Histidine kinase-like ATPase, C-terminal domain"/>
    <property type="match status" value="1"/>
</dbReference>
<dbReference type="InterPro" id="IPR036890">
    <property type="entry name" value="HATPase_C_sf"/>
</dbReference>
<gene>
    <name evidence="8" type="ORF">AYR66_01625</name>
</gene>
<dbReference type="InterPro" id="IPR054327">
    <property type="entry name" value="His-kinase-like_sensor"/>
</dbReference>
<dbReference type="InterPro" id="IPR001610">
    <property type="entry name" value="PAC"/>
</dbReference>
<name>A0A254TAI6_9BURK</name>
<evidence type="ECO:0000259" key="6">
    <source>
        <dbReference type="PROSITE" id="PS50112"/>
    </source>
</evidence>
<dbReference type="GO" id="GO:0046983">
    <property type="term" value="F:protein dimerization activity"/>
    <property type="evidence" value="ECO:0007669"/>
    <property type="project" value="InterPro"/>
</dbReference>
<dbReference type="CDD" id="cd12914">
    <property type="entry name" value="PDC1_DGC_like"/>
    <property type="match status" value="1"/>
</dbReference>
<dbReference type="SMART" id="SM00387">
    <property type="entry name" value="HATPase_c"/>
    <property type="match status" value="1"/>
</dbReference>
<dbReference type="CDD" id="cd12915">
    <property type="entry name" value="PDC2_DGC_like"/>
    <property type="match status" value="1"/>
</dbReference>
<feature type="transmembrane region" description="Helical" evidence="4">
    <location>
        <begin position="12"/>
        <end position="31"/>
    </location>
</feature>
<dbReference type="PANTHER" id="PTHR24421:SF59">
    <property type="entry name" value="OXYGEN SENSOR HISTIDINE KINASE NREB"/>
    <property type="match status" value="1"/>
</dbReference>
<keyword evidence="1" id="KW-0808">Transferase</keyword>
<dbReference type="GO" id="GO:0000155">
    <property type="term" value="F:phosphorelay sensor kinase activity"/>
    <property type="evidence" value="ECO:0007669"/>
    <property type="project" value="InterPro"/>
</dbReference>
<dbReference type="Pfam" id="PF22588">
    <property type="entry name" value="dCache_1_like"/>
    <property type="match status" value="1"/>
</dbReference>
<dbReference type="InterPro" id="IPR013655">
    <property type="entry name" value="PAS_fold_3"/>
</dbReference>
<dbReference type="PROSITE" id="PS50112">
    <property type="entry name" value="PAS"/>
    <property type="match status" value="1"/>
</dbReference>
<dbReference type="SUPFAM" id="SSF55785">
    <property type="entry name" value="PYP-like sensor domain (PAS domain)"/>
    <property type="match status" value="3"/>
</dbReference>
<dbReference type="InterPro" id="IPR000014">
    <property type="entry name" value="PAS"/>
</dbReference>
<dbReference type="SUPFAM" id="SSF55874">
    <property type="entry name" value="ATPase domain of HSP90 chaperone/DNA topoisomerase II/histidine kinase"/>
    <property type="match status" value="1"/>
</dbReference>
<dbReference type="InterPro" id="IPR050482">
    <property type="entry name" value="Sensor_HK_TwoCompSys"/>
</dbReference>
<evidence type="ECO:0000259" key="7">
    <source>
        <dbReference type="PROSITE" id="PS50113"/>
    </source>
</evidence>
<dbReference type="InterPro" id="IPR011712">
    <property type="entry name" value="Sig_transdc_His_kin_sub3_dim/P"/>
</dbReference>
<feature type="domain" description="PAS" evidence="6">
    <location>
        <begin position="582"/>
        <end position="657"/>
    </location>
</feature>
<organism evidence="8 9">
    <name type="scientific">Noviherbaspirillum denitrificans</name>
    <dbReference type="NCBI Taxonomy" id="1968433"/>
    <lineage>
        <taxon>Bacteria</taxon>
        <taxon>Pseudomonadati</taxon>
        <taxon>Pseudomonadota</taxon>
        <taxon>Betaproteobacteria</taxon>
        <taxon>Burkholderiales</taxon>
        <taxon>Oxalobacteraceae</taxon>
        <taxon>Noviherbaspirillum</taxon>
    </lineage>
</organism>
<dbReference type="InterPro" id="IPR035965">
    <property type="entry name" value="PAS-like_dom_sf"/>
</dbReference>
<dbReference type="InterPro" id="IPR000700">
    <property type="entry name" value="PAS-assoc_C"/>
</dbReference>
<dbReference type="Pfam" id="PF08447">
    <property type="entry name" value="PAS_3"/>
    <property type="match status" value="1"/>
</dbReference>
<keyword evidence="9" id="KW-1185">Reference proteome</keyword>
<evidence type="ECO:0000259" key="5">
    <source>
        <dbReference type="PROSITE" id="PS50109"/>
    </source>
</evidence>
<keyword evidence="4" id="KW-0812">Transmembrane</keyword>
<feature type="transmembrane region" description="Helical" evidence="4">
    <location>
        <begin position="286"/>
        <end position="308"/>
    </location>
</feature>
<dbReference type="FunFam" id="3.30.450.20:FF:000099">
    <property type="entry name" value="Sensory box sensor histidine kinase"/>
    <property type="match status" value="1"/>
</dbReference>
<dbReference type="AlphaFoldDB" id="A0A254TAI6"/>
<dbReference type="OrthoDB" id="9813412at2"/>
<keyword evidence="4" id="KW-1133">Transmembrane helix</keyword>
<accession>A0A254TAI6</accession>
<comment type="caution">
    <text evidence="8">The sequence shown here is derived from an EMBL/GenBank/DDBJ whole genome shotgun (WGS) entry which is preliminary data.</text>
</comment>
<dbReference type="PROSITE" id="PS50113">
    <property type="entry name" value="PAC"/>
    <property type="match status" value="1"/>
</dbReference>
<dbReference type="InterPro" id="IPR005467">
    <property type="entry name" value="His_kinase_dom"/>
</dbReference>
<dbReference type="Gene3D" id="1.20.5.1930">
    <property type="match status" value="1"/>
</dbReference>
<dbReference type="PANTHER" id="PTHR24421">
    <property type="entry name" value="NITRATE/NITRITE SENSOR PROTEIN NARX-RELATED"/>
    <property type="match status" value="1"/>
</dbReference>
<evidence type="ECO:0000313" key="9">
    <source>
        <dbReference type="Proteomes" id="UP000197535"/>
    </source>
</evidence>
<sequence length="927" mass="102757">MNARAGSPRFGTYLSFVLFSAALVVAIWIIVMTNARQERDDDVQRAVNDNNNLAIAFEQYVIRTVESADMLARFVSREYARSGRNIDIPKLTAESGIDKSIYAVVANESGDVVASGQSVAAPINANVAGFDYFDAHVANDTGRLFIGKPLPGKLPGEASVPISRRISTSDGSFGGIIVVHIAPARFTEFYKQVTIRPRDVLCLLGLDGIARARRVGTNESFGDDLHASPVFSLHQRQPNGDYDGVNVLDGIPRIFSYRSVSTFPLIVVTAVSRNAVIDEHAWRRDLSYVGAAVISMLIALFTLALVTAHRRQQQALERLTESDLRFRALGDVLPQLIWTCRPDGSPQLFNQRWFDYTGKSREQSLGDGWLDCIHPADRNRVADEWKRCVETTSPYEIEYRMRRADGQHRWILARSIPMLDDGGAVECWVGTCTDIDEQRKAVAAMQEAQQFARATIDALSSHIAVLDASGTILAVNKAWREFASDNGGSRQAVSEGANYLAVCNQAALRGDALAEAVGSLLRAVAANERDNVSTEYPCHGPGTLRWFSLNITRFGGDGPVRIVASHEEITTRKLAEIALRESEARFKSISANIPGMVFQLRRQGNVFALPYVSEGSHEVLGLEAEQLQLDSVAFFELLDQENSPAFRESMEESQDKLSEWNWEGKFTQGNEASKWINLRATPRRLENGDVIWDGVIFNITRSKQHEESLFKSRQLLQELSARQVVIKEEERKRIAREIHDELGQRLTVLRMDALMLPRTLGDKSAGLRAAMGKMRDSIDGILRIVRNIASELRPPVLDIGIVTAIEWLIEEFDRRSGVSCSFRNLAGGDVAIDDERATGIFRVLQESLTNVARHSRARQVNVTLSVVDGRLCIAISDDGIGFDPVRVSSSKSYGLIGMRERVAMLNGELAITSMPEMGTTIEVCIPF</sequence>
<protein>
    <recommendedName>
        <fullName evidence="10">Histidine kinase</fullName>
    </recommendedName>
</protein>
<dbReference type="CDD" id="cd16917">
    <property type="entry name" value="HATPase_UhpB-NarQ-NarX-like"/>
    <property type="match status" value="1"/>
</dbReference>
<keyword evidence="4" id="KW-0472">Membrane</keyword>
<feature type="domain" description="PAC" evidence="7">
    <location>
        <begin position="395"/>
        <end position="447"/>
    </location>
</feature>
<dbReference type="Pfam" id="PF02518">
    <property type="entry name" value="HATPase_c"/>
    <property type="match status" value="1"/>
</dbReference>
<proteinExistence type="predicted"/>
<evidence type="ECO:0000256" key="2">
    <source>
        <dbReference type="ARBA" id="ARBA00022777"/>
    </source>
</evidence>
<evidence type="ECO:0008006" key="10">
    <source>
        <dbReference type="Google" id="ProtNLM"/>
    </source>
</evidence>
<dbReference type="SMART" id="SM00091">
    <property type="entry name" value="PAS"/>
    <property type="match status" value="3"/>
</dbReference>
<feature type="domain" description="Histidine kinase" evidence="5">
    <location>
        <begin position="840"/>
        <end position="927"/>
    </location>
</feature>
<keyword evidence="2" id="KW-0418">Kinase</keyword>
<keyword evidence="3" id="KW-0902">Two-component regulatory system</keyword>